<dbReference type="RefSeq" id="WP_418157583.1">
    <property type="nucleotide sequence ID" value="NZ_JBBLZC010000001.1"/>
</dbReference>
<protein>
    <submittedName>
        <fullName evidence="1">Uncharacterized protein</fullName>
    </submittedName>
</protein>
<gene>
    <name evidence="1" type="ORF">U1T56_01115</name>
</gene>
<reference evidence="1 2" key="1">
    <citation type="submission" date="2024-01" db="EMBL/GenBank/DDBJ databases">
        <title>Multi-omics insights into the function and evolution of sodium benzoate biodegradation pathways in Benzoatithermus flavus gen. nov., sp. nov. from hot spring.</title>
        <authorList>
            <person name="Hu C.-J."/>
            <person name="Li W.-J."/>
        </authorList>
    </citation>
    <scope>NUCLEOTIDE SEQUENCE [LARGE SCALE GENOMIC DNA]</scope>
    <source>
        <strain evidence="1 2">SYSU G07066</strain>
    </source>
</reference>
<accession>A0ABU8XMQ2</accession>
<keyword evidence="2" id="KW-1185">Reference proteome</keyword>
<dbReference type="EMBL" id="JBBLZC010000001">
    <property type="protein sequence ID" value="MEK0081735.1"/>
    <property type="molecule type" value="Genomic_DNA"/>
</dbReference>
<evidence type="ECO:0000313" key="1">
    <source>
        <dbReference type="EMBL" id="MEK0081735.1"/>
    </source>
</evidence>
<proteinExistence type="predicted"/>
<evidence type="ECO:0000313" key="2">
    <source>
        <dbReference type="Proteomes" id="UP001375743"/>
    </source>
</evidence>
<comment type="caution">
    <text evidence="1">The sequence shown here is derived from an EMBL/GenBank/DDBJ whole genome shotgun (WGS) entry which is preliminary data.</text>
</comment>
<name>A0ABU8XMQ2_9PROT</name>
<dbReference type="Proteomes" id="UP001375743">
    <property type="component" value="Unassembled WGS sequence"/>
</dbReference>
<organism evidence="1 2">
    <name type="scientific">Benzoatithermus flavus</name>
    <dbReference type="NCBI Taxonomy" id="3108223"/>
    <lineage>
        <taxon>Bacteria</taxon>
        <taxon>Pseudomonadati</taxon>
        <taxon>Pseudomonadota</taxon>
        <taxon>Alphaproteobacteria</taxon>
        <taxon>Geminicoccales</taxon>
        <taxon>Geminicoccaceae</taxon>
        <taxon>Benzoatithermus</taxon>
    </lineage>
</organism>
<sequence length="123" mass="13334">MPHADTLGLVHAVRVAPASVQDRDTPKVIEPERAASPLFESWAALAFGEAATAPPIRCGLELVGRKGFQVGPQRGRVEQTFGVLGRCRRRLVEHEGGTTMARTMTSRAAPFTTANRCEHELMA</sequence>